<accession>A0A284S1C1</accession>
<reference evidence="2" key="1">
    <citation type="journal article" date="2017" name="Nat. Ecol. Evol.">
        <title>Genome expansion and lineage-specific genetic innovations in the forest pathogenic fungi Armillaria.</title>
        <authorList>
            <person name="Sipos G."/>
            <person name="Prasanna A.N."/>
            <person name="Walter M.C."/>
            <person name="O'Connor E."/>
            <person name="Balint B."/>
            <person name="Krizsan K."/>
            <person name="Kiss B."/>
            <person name="Hess J."/>
            <person name="Varga T."/>
            <person name="Slot J."/>
            <person name="Riley R."/>
            <person name="Boka B."/>
            <person name="Rigling D."/>
            <person name="Barry K."/>
            <person name="Lee J."/>
            <person name="Mihaltcheva S."/>
            <person name="LaButti K."/>
            <person name="Lipzen A."/>
            <person name="Waldron R."/>
            <person name="Moloney N.M."/>
            <person name="Sperisen C."/>
            <person name="Kredics L."/>
            <person name="Vagvoelgyi C."/>
            <person name="Patrignani A."/>
            <person name="Fitzpatrick D."/>
            <person name="Nagy I."/>
            <person name="Doyle S."/>
            <person name="Anderson J.B."/>
            <person name="Grigoriev I.V."/>
            <person name="Gueldener U."/>
            <person name="Muensterkoetter M."/>
            <person name="Nagy L.G."/>
        </authorList>
    </citation>
    <scope>NUCLEOTIDE SEQUENCE [LARGE SCALE GENOMIC DNA]</scope>
    <source>
        <strain evidence="2">C18/9</strain>
    </source>
</reference>
<dbReference type="EMBL" id="FUEG01000025">
    <property type="protein sequence ID" value="SJL14789.1"/>
    <property type="molecule type" value="Genomic_DNA"/>
</dbReference>
<proteinExistence type="predicted"/>
<dbReference type="Gene3D" id="3.40.50.1820">
    <property type="entry name" value="alpha/beta hydrolase"/>
    <property type="match status" value="1"/>
</dbReference>
<sequence length="119" mass="12981">MAILINEAAQQSGLNAFQYHYDNPHLGSDQAANLTAFFPSSLPSPSANADDLALLEAMHRYWTSFATGGTPIAQGAPEWSATGNLRMLLHPGGIQLENVTDALSARCRFWHDLKEELNI</sequence>
<evidence type="ECO:0000313" key="2">
    <source>
        <dbReference type="Proteomes" id="UP000219338"/>
    </source>
</evidence>
<dbReference type="InterPro" id="IPR029058">
    <property type="entry name" value="AB_hydrolase_fold"/>
</dbReference>
<dbReference type="Proteomes" id="UP000219338">
    <property type="component" value="Unassembled WGS sequence"/>
</dbReference>
<protein>
    <submittedName>
        <fullName evidence="1">Uncharacterized protein</fullName>
    </submittedName>
</protein>
<dbReference type="OrthoDB" id="408631at2759"/>
<dbReference type="AlphaFoldDB" id="A0A284S1C1"/>
<name>A0A284S1C1_ARMOS</name>
<evidence type="ECO:0000313" key="1">
    <source>
        <dbReference type="EMBL" id="SJL14789.1"/>
    </source>
</evidence>
<keyword evidence="2" id="KW-1185">Reference proteome</keyword>
<organism evidence="1 2">
    <name type="scientific">Armillaria ostoyae</name>
    <name type="common">Armillaria root rot fungus</name>
    <dbReference type="NCBI Taxonomy" id="47428"/>
    <lineage>
        <taxon>Eukaryota</taxon>
        <taxon>Fungi</taxon>
        <taxon>Dikarya</taxon>
        <taxon>Basidiomycota</taxon>
        <taxon>Agaricomycotina</taxon>
        <taxon>Agaricomycetes</taxon>
        <taxon>Agaricomycetidae</taxon>
        <taxon>Agaricales</taxon>
        <taxon>Marasmiineae</taxon>
        <taxon>Physalacriaceae</taxon>
        <taxon>Armillaria</taxon>
    </lineage>
</organism>
<dbReference type="SUPFAM" id="SSF53474">
    <property type="entry name" value="alpha/beta-Hydrolases"/>
    <property type="match status" value="1"/>
</dbReference>
<gene>
    <name evidence="1" type="ORF">ARMOST_18259</name>
</gene>
<dbReference type="STRING" id="47428.A0A284S1C1"/>